<keyword evidence="2" id="KW-1185">Reference proteome</keyword>
<evidence type="ECO:0000313" key="1">
    <source>
        <dbReference type="EMBL" id="OWF44250.1"/>
    </source>
</evidence>
<dbReference type="InterPro" id="IPR014807">
    <property type="entry name" value="Coa1"/>
</dbReference>
<accession>A0A210Q688</accession>
<protein>
    <recommendedName>
        <fullName evidence="3">Cytochrome c oxidase assembly factor 1-like</fullName>
    </recommendedName>
</protein>
<sequence length="167" mass="18620">MSMLGGLGRLGIASVGCFAASYIGYQIYRRESSQANIKGEPYVVQAMGILQGYDVVMERLGSPLKMHHISYDPNDNKVDVLDGKAKMKIPLTGSKGSSAYLYLWATRPPVTMDTPRKDIPEWTVNQLDIELGPTYRWTFYVNKDQLDNDKIGFVDAQIPDDLPTNPS</sequence>
<dbReference type="EMBL" id="NEDP02004843">
    <property type="protein sequence ID" value="OWF44250.1"/>
    <property type="molecule type" value="Genomic_DNA"/>
</dbReference>
<evidence type="ECO:0008006" key="3">
    <source>
        <dbReference type="Google" id="ProtNLM"/>
    </source>
</evidence>
<gene>
    <name evidence="1" type="ORF">KP79_PYT24119</name>
</gene>
<reference evidence="1 2" key="1">
    <citation type="journal article" date="2017" name="Nat. Ecol. Evol.">
        <title>Scallop genome provides insights into evolution of bilaterian karyotype and development.</title>
        <authorList>
            <person name="Wang S."/>
            <person name="Zhang J."/>
            <person name="Jiao W."/>
            <person name="Li J."/>
            <person name="Xun X."/>
            <person name="Sun Y."/>
            <person name="Guo X."/>
            <person name="Huan P."/>
            <person name="Dong B."/>
            <person name="Zhang L."/>
            <person name="Hu X."/>
            <person name="Sun X."/>
            <person name="Wang J."/>
            <person name="Zhao C."/>
            <person name="Wang Y."/>
            <person name="Wang D."/>
            <person name="Huang X."/>
            <person name="Wang R."/>
            <person name="Lv J."/>
            <person name="Li Y."/>
            <person name="Zhang Z."/>
            <person name="Liu B."/>
            <person name="Lu W."/>
            <person name="Hui Y."/>
            <person name="Liang J."/>
            <person name="Zhou Z."/>
            <person name="Hou R."/>
            <person name="Li X."/>
            <person name="Liu Y."/>
            <person name="Li H."/>
            <person name="Ning X."/>
            <person name="Lin Y."/>
            <person name="Zhao L."/>
            <person name="Xing Q."/>
            <person name="Dou J."/>
            <person name="Li Y."/>
            <person name="Mao J."/>
            <person name="Guo H."/>
            <person name="Dou H."/>
            <person name="Li T."/>
            <person name="Mu C."/>
            <person name="Jiang W."/>
            <person name="Fu Q."/>
            <person name="Fu X."/>
            <person name="Miao Y."/>
            <person name="Liu J."/>
            <person name="Yu Q."/>
            <person name="Li R."/>
            <person name="Liao H."/>
            <person name="Li X."/>
            <person name="Kong Y."/>
            <person name="Jiang Z."/>
            <person name="Chourrout D."/>
            <person name="Li R."/>
            <person name="Bao Z."/>
        </authorList>
    </citation>
    <scope>NUCLEOTIDE SEQUENCE [LARGE SCALE GENOMIC DNA]</scope>
    <source>
        <strain evidence="1 2">PY_sf001</strain>
    </source>
</reference>
<dbReference type="OrthoDB" id="6177007at2759"/>
<dbReference type="Pfam" id="PF08695">
    <property type="entry name" value="Coa1"/>
    <property type="match status" value="1"/>
</dbReference>
<dbReference type="AlphaFoldDB" id="A0A210Q688"/>
<name>A0A210Q688_MIZYE</name>
<proteinExistence type="predicted"/>
<evidence type="ECO:0000313" key="2">
    <source>
        <dbReference type="Proteomes" id="UP000242188"/>
    </source>
</evidence>
<dbReference type="Proteomes" id="UP000242188">
    <property type="component" value="Unassembled WGS sequence"/>
</dbReference>
<comment type="caution">
    <text evidence="1">The sequence shown here is derived from an EMBL/GenBank/DDBJ whole genome shotgun (WGS) entry which is preliminary data.</text>
</comment>
<organism evidence="1 2">
    <name type="scientific">Mizuhopecten yessoensis</name>
    <name type="common">Japanese scallop</name>
    <name type="synonym">Patinopecten yessoensis</name>
    <dbReference type="NCBI Taxonomy" id="6573"/>
    <lineage>
        <taxon>Eukaryota</taxon>
        <taxon>Metazoa</taxon>
        <taxon>Spiralia</taxon>
        <taxon>Lophotrochozoa</taxon>
        <taxon>Mollusca</taxon>
        <taxon>Bivalvia</taxon>
        <taxon>Autobranchia</taxon>
        <taxon>Pteriomorphia</taxon>
        <taxon>Pectinida</taxon>
        <taxon>Pectinoidea</taxon>
        <taxon>Pectinidae</taxon>
        <taxon>Mizuhopecten</taxon>
    </lineage>
</organism>